<dbReference type="OrthoDB" id="6637089at2"/>
<dbReference type="RefSeq" id="WP_086488547.1">
    <property type="nucleotide sequence ID" value="NZ_MSLT01000018.1"/>
</dbReference>
<evidence type="ECO:0000313" key="1">
    <source>
        <dbReference type="EMBL" id="OUD13100.1"/>
    </source>
</evidence>
<dbReference type="Proteomes" id="UP000194798">
    <property type="component" value="Unassembled WGS sequence"/>
</dbReference>
<sequence>MTNWPPDFPENCPPSSTNPALGDIFRFINRSTPKEKDFMSYYDLKPHEKWGENECQARGLSVYVTERDAMDVAKRVPSLRKSI</sequence>
<proteinExistence type="predicted"/>
<gene>
    <name evidence="1" type="ORF">TPSD3_10650</name>
</gene>
<dbReference type="AlphaFoldDB" id="A0A251X6Z0"/>
<keyword evidence="2" id="KW-1185">Reference proteome</keyword>
<comment type="caution">
    <text evidence="1">The sequence shown here is derived from an EMBL/GenBank/DDBJ whole genome shotgun (WGS) entry which is preliminary data.</text>
</comment>
<evidence type="ECO:0000313" key="2">
    <source>
        <dbReference type="Proteomes" id="UP000194798"/>
    </source>
</evidence>
<name>A0A251X6Z0_9GAMM</name>
<organism evidence="1 2">
    <name type="scientific">Thioflexithrix psekupsensis</name>
    <dbReference type="NCBI Taxonomy" id="1570016"/>
    <lineage>
        <taxon>Bacteria</taxon>
        <taxon>Pseudomonadati</taxon>
        <taxon>Pseudomonadota</taxon>
        <taxon>Gammaproteobacteria</taxon>
        <taxon>Thiotrichales</taxon>
        <taxon>Thioflexithrix</taxon>
    </lineage>
</organism>
<protein>
    <submittedName>
        <fullName evidence="1">Uncharacterized protein</fullName>
    </submittedName>
</protein>
<reference evidence="1 2" key="1">
    <citation type="submission" date="2016-12" db="EMBL/GenBank/DDBJ databases">
        <title>Thioflexothrix psekupsii D3 genome sequencing and assembly.</title>
        <authorList>
            <person name="Fomenkov A."/>
            <person name="Vincze T."/>
            <person name="Grabovich M."/>
            <person name="Anton B.P."/>
            <person name="Dubinina G."/>
            <person name="Orlova M."/>
            <person name="Belousova E."/>
            <person name="Roberts R.J."/>
        </authorList>
    </citation>
    <scope>NUCLEOTIDE SEQUENCE [LARGE SCALE GENOMIC DNA]</scope>
    <source>
        <strain evidence="1">D3</strain>
    </source>
</reference>
<dbReference type="EMBL" id="MSLT01000018">
    <property type="protein sequence ID" value="OUD13100.1"/>
    <property type="molecule type" value="Genomic_DNA"/>
</dbReference>
<accession>A0A251X6Z0</accession>